<feature type="region of interest" description="Disordered" evidence="1">
    <location>
        <begin position="1565"/>
        <end position="1584"/>
    </location>
</feature>
<comment type="caution">
    <text evidence="2">The sequence shown here is derived from an EMBL/GenBank/DDBJ whole genome shotgun (WGS) entry which is preliminary data.</text>
</comment>
<name>A0ABD2II21_HETSC</name>
<dbReference type="InterPro" id="IPR024855">
    <property type="entry name" value="UNC79"/>
</dbReference>
<organism evidence="2 3">
    <name type="scientific">Heterodera schachtii</name>
    <name type="common">Sugarbeet cyst nematode worm</name>
    <name type="synonym">Tylenchus schachtii</name>
    <dbReference type="NCBI Taxonomy" id="97005"/>
    <lineage>
        <taxon>Eukaryota</taxon>
        <taxon>Metazoa</taxon>
        <taxon>Ecdysozoa</taxon>
        <taxon>Nematoda</taxon>
        <taxon>Chromadorea</taxon>
        <taxon>Rhabditida</taxon>
        <taxon>Tylenchina</taxon>
        <taxon>Tylenchomorpha</taxon>
        <taxon>Tylenchoidea</taxon>
        <taxon>Heteroderidae</taxon>
        <taxon>Heteroderinae</taxon>
        <taxon>Heterodera</taxon>
    </lineage>
</organism>
<feature type="region of interest" description="Disordered" evidence="1">
    <location>
        <begin position="1"/>
        <end position="22"/>
    </location>
</feature>
<feature type="compositionally biased region" description="Pro residues" evidence="1">
    <location>
        <begin position="1"/>
        <end position="12"/>
    </location>
</feature>
<feature type="region of interest" description="Disordered" evidence="1">
    <location>
        <begin position="1537"/>
        <end position="1557"/>
    </location>
</feature>
<dbReference type="PANTHER" id="PTHR21696">
    <property type="entry name" value="PROTEIN UNC-79 HOMOLOG"/>
    <property type="match status" value="1"/>
</dbReference>
<reference evidence="2 3" key="1">
    <citation type="submission" date="2024-10" db="EMBL/GenBank/DDBJ databases">
        <authorList>
            <person name="Kim D."/>
        </authorList>
    </citation>
    <scope>NUCLEOTIDE SEQUENCE [LARGE SCALE GENOMIC DNA]</scope>
    <source>
        <strain evidence="2">Taebaek</strain>
    </source>
</reference>
<evidence type="ECO:0000313" key="2">
    <source>
        <dbReference type="EMBL" id="KAL3077200.1"/>
    </source>
</evidence>
<feature type="compositionally biased region" description="Low complexity" evidence="1">
    <location>
        <begin position="865"/>
        <end position="884"/>
    </location>
</feature>
<sequence length="2378" mass="263981">MSKLYYPPPNWKPKPSKKSAGHSTVMATTRAATFSAKIRTLSDFHSRIVCQQQPPSSAEIVTTLRYFQQTLVGFLKELPAKRSELFEEFSAENTTVRTGLYPNLNYSGLFYGITNLLDAFPMLSSAHNDIAEAILDTLKALYFFVDRDCVDQMPLLLAAQLGVFPAEMDRRLVHLLCDCILPYSFGEGANGRVSVPAVLMLILHHPTDPSIHTMAVESLMRTLPDIYNDLVTVIASGTSESRIVAANLLFHYWPLMNPAILHRKSIQYKIHVWSPPPCQNIGCAEHGKSTRLTFEPALCALLGDTSPPLALCDRCADSCQAEMPMRFLCQPLPVLISATCQLKGCQSSSRIAVSTCFDEDCIRSHGHVPLRLCHECSVHLHAPPVRAHRCHFGPGTIWGTPLEHTMAEAVVKLLRETSANLVSSSDGEAAKRPKWLRQLESGRELGREVDPLSDERRMLSRFGIWLMAAHCPPVAEATQDSIGYLLSALFQWFATTALLPNDAMGQSLEQLKSDFACEWLNQTLATHYDEFVTQLLPQQLEPSAAAEDAIWDMRAIRREQFRDGLGKLLALAPYDVVSLITWSRVMPAWLHALNTELLDEVELLELKVPLSKLFEPDLCPLPFEAHRLFEFIAVRLNDVYDEVLKAIDWLHLLTRIDIRISLDLLLEVFSSSLQRLPAPLPASVQFDQSATEPSQPMGEGGGGIDNNSTKEEKTDGEREEDETKREADDERGTPPPPTGPLAVQLIMTDILAQQITLAGGPSALNEKNTERLFSVIARLFRYHSETVLEEQGWAHNCQKADSDQFVDCIRCQQALFLYQVIHQMLEQFCPKEDIRAGFFPLADEAAREFADWLSETSSSVHQNVASASSRRSPSPRALSSSSPAGTKFFASPSIQRRQQQQLQSVGKAMQEASTPAEQLASALPAEEVESARAQAAMTIAEQSPLGMACVSATFVEIESGDTMSRPSTNGMAGVSDANGGEEKVPKSKNHGAESVGERIFWDTSVGRFRFSLAQMPAQLQLIYGLLMNVEREPDPDVQYFLLCLLKYLCLSRECLSNARKEQEHRGFLVWLQENLLISRLWTLLRSDFSHVGQMAVPLLLHAITLPLGEDVFWEIVNKEFTSAEWQCRLKAVDRVLVLAHFVPVGPVRSNQSLLTALSCAFSHLIVSVYDPNPAVAQKALLSLESLPRQSLLLICQCLEAQFDSCILDRPLIISRLHLLGSFLPEECLYSWDFFIQRFETLALEAQLRAQQKAGADTEGQFVQDLHHSDPMSELYQRKVTRARQSLNEADSVRSIVRSLRENSLRHQLNAPGAKGDQVTDITHQHPFHAILSPAASSIHSSTNADGRYGRMREFTDEESNLCLLLNRVVDMQNSERHTVFLVVSLFVHFLASKRCGPAENAKKQSVLLRHFNTLLGYSNSDKCFTIPPARLRRAAVCNAFVYGLPEVLDSNLLIGNQLLSIVLQLLLYLPSPQKFASDAPSADYSLRLLSSQQQHCWLHSLITILYKYRCDATSVSDCVRKLMLIVVQTVEQQCHRCPAPGDPQQPQQIIPPDKERRSAAIPSLMEPGEWSSSGGETAGSGDEFGGAEQRERLLTLVDEEGTPAREGGTTDEKNERRVPGAGRVAQPHPQRPESLKIGRHGGSGRMDNGKSRRTMAGYDPINELQPSCSSRPPVIALHPPPSRPRHRSGGNANAVLSSRRSSTTQTPRRPPVERLVCGHCGARIECFNEETLSLCCVALCTFLQRATALAAPLLPRTLRCVTRFIDSPLFPWHESNVFVPGNSCSAAKQLIRVIMHQLSSSGIALQLFSMHIQTNELNQFWNRIANALADFSELNPVAFIQILLEDMLEAWPLRVTRILHNLAIFIQFIPPDAFANWALVVGQLEGLFRRLQSQLSIDMPGQNANNSCQTQQNLAAEVSSSVLVMSRVMRVQNFASIKGAAQLVESFAKWLVEMLHRCPVELRDMLLVCTACNRGMIRERDKQIMTRAIVGELVAALKFKCELVEPNHLAIVRLVLQDFGEPLDGDWTASQCGQTAETTEGNGLKEEGRSTSGAELIGGTGGGNGSGGDQFNTGAAEAIRPHVPELLEFIADLHVLAKMKKQTLSSSDRMGGDLKAGLAELIALEMSRPSVRDSRTVMRFIPWLYSPPSLAQALPGAFAESVANVRVLSWILLGALHARGNGTVTAICSSVSGPNQCLPVPIACSGQMADYIHFVLAGFADQSKQSVVHMSALFHAFHLCQLWTIYCEQTAATCRSEETLQRTMQQILDFWARVTPAILQLLSHSKVLADMVNLHFVNTLQALQQVNSAVLCQLYPMWEPVLTAHHAHIPRQLRMKLDAVEAQLPLETPQMRPWLSKVRYKISQIELQTSAASPFYNV</sequence>
<protein>
    <recommendedName>
        <fullName evidence="4">Uncoordinated protein 79</fullName>
    </recommendedName>
</protein>
<dbReference type="EMBL" id="JBICCN010000327">
    <property type="protein sequence ID" value="KAL3077200.1"/>
    <property type="molecule type" value="Genomic_DNA"/>
</dbReference>
<feature type="region of interest" description="Disordered" evidence="1">
    <location>
        <begin position="1599"/>
        <end position="1711"/>
    </location>
</feature>
<dbReference type="PANTHER" id="PTHR21696:SF2">
    <property type="entry name" value="PROTEIN UNC-79 HOMOLOG"/>
    <property type="match status" value="1"/>
</dbReference>
<feature type="compositionally biased region" description="Basic and acidic residues" evidence="1">
    <location>
        <begin position="1608"/>
        <end position="1618"/>
    </location>
</feature>
<evidence type="ECO:0000313" key="3">
    <source>
        <dbReference type="Proteomes" id="UP001620645"/>
    </source>
</evidence>
<keyword evidence="3" id="KW-1185">Reference proteome</keyword>
<dbReference type="SUPFAM" id="SSF48371">
    <property type="entry name" value="ARM repeat"/>
    <property type="match status" value="1"/>
</dbReference>
<accession>A0ABD2II21</accession>
<feature type="compositionally biased region" description="Polar residues" evidence="1">
    <location>
        <begin position="685"/>
        <end position="694"/>
    </location>
</feature>
<proteinExistence type="predicted"/>
<feature type="region of interest" description="Disordered" evidence="1">
    <location>
        <begin position="2028"/>
        <end position="2049"/>
    </location>
</feature>
<feature type="region of interest" description="Disordered" evidence="1">
    <location>
        <begin position="685"/>
        <end position="741"/>
    </location>
</feature>
<evidence type="ECO:0000256" key="1">
    <source>
        <dbReference type="SAM" id="MobiDB-lite"/>
    </source>
</evidence>
<feature type="compositionally biased region" description="Low complexity" evidence="1">
    <location>
        <begin position="1697"/>
        <end position="1707"/>
    </location>
</feature>
<evidence type="ECO:0008006" key="4">
    <source>
        <dbReference type="Google" id="ProtNLM"/>
    </source>
</evidence>
<dbReference type="InterPro" id="IPR016024">
    <property type="entry name" value="ARM-type_fold"/>
</dbReference>
<gene>
    <name evidence="2" type="ORF">niasHS_013189</name>
</gene>
<feature type="region of interest" description="Disordered" evidence="1">
    <location>
        <begin position="864"/>
        <end position="913"/>
    </location>
</feature>
<dbReference type="Proteomes" id="UP001620645">
    <property type="component" value="Unassembled WGS sequence"/>
</dbReference>
<feature type="compositionally biased region" description="Polar residues" evidence="1">
    <location>
        <begin position="2028"/>
        <end position="2041"/>
    </location>
</feature>
<feature type="compositionally biased region" description="Basic and acidic residues" evidence="1">
    <location>
        <begin position="708"/>
        <end position="732"/>
    </location>
</feature>
<dbReference type="Pfam" id="PF14776">
    <property type="entry name" value="UNC-79"/>
    <property type="match status" value="1"/>
</dbReference>